<proteinExistence type="predicted"/>
<feature type="domain" description="Tyr recombinase" evidence="3">
    <location>
        <begin position="323"/>
        <end position="520"/>
    </location>
</feature>
<evidence type="ECO:0000259" key="3">
    <source>
        <dbReference type="PROSITE" id="PS51898"/>
    </source>
</evidence>
<dbReference type="CDD" id="cd01189">
    <property type="entry name" value="INT_ICEBs1_C_like"/>
    <property type="match status" value="1"/>
</dbReference>
<dbReference type="Pfam" id="PF00589">
    <property type="entry name" value="Phage_integrase"/>
    <property type="match status" value="1"/>
</dbReference>
<evidence type="ECO:0000256" key="2">
    <source>
        <dbReference type="SAM" id="MobiDB-lite"/>
    </source>
</evidence>
<dbReference type="RefSeq" id="WP_242381072.1">
    <property type="nucleotide sequence ID" value="NZ_JAKRKC020000001.1"/>
</dbReference>
<dbReference type="InterPro" id="IPR044068">
    <property type="entry name" value="CB"/>
</dbReference>
<dbReference type="PANTHER" id="PTHR30349">
    <property type="entry name" value="PHAGE INTEGRASE-RELATED"/>
    <property type="match status" value="1"/>
</dbReference>
<dbReference type="PROSITE" id="PS51900">
    <property type="entry name" value="CB"/>
    <property type="match status" value="1"/>
</dbReference>
<evidence type="ECO:0000313" key="6">
    <source>
        <dbReference type="Proteomes" id="UP001317259"/>
    </source>
</evidence>
<protein>
    <submittedName>
        <fullName evidence="5">Site-specific integrase</fullName>
    </submittedName>
</protein>
<feature type="domain" description="Core-binding (CB)" evidence="4">
    <location>
        <begin position="151"/>
        <end position="255"/>
    </location>
</feature>
<name>A0ABT0FJF0_9ACTN</name>
<reference evidence="5 6" key="1">
    <citation type="submission" date="2022-04" db="EMBL/GenBank/DDBJ databases">
        <title>Genome draft of Actinomadura sp. ATCC 31491.</title>
        <authorList>
            <person name="Shi X."/>
            <person name="Du Y."/>
        </authorList>
    </citation>
    <scope>NUCLEOTIDE SEQUENCE [LARGE SCALE GENOMIC DNA]</scope>
    <source>
        <strain evidence="5 6">ATCC 31491</strain>
    </source>
</reference>
<feature type="compositionally biased region" description="Basic residues" evidence="2">
    <location>
        <begin position="30"/>
        <end position="42"/>
    </location>
</feature>
<organism evidence="5 6">
    <name type="scientific">Actinomadura luzonensis</name>
    <dbReference type="NCBI Taxonomy" id="2805427"/>
    <lineage>
        <taxon>Bacteria</taxon>
        <taxon>Bacillati</taxon>
        <taxon>Actinomycetota</taxon>
        <taxon>Actinomycetes</taxon>
        <taxon>Streptosporangiales</taxon>
        <taxon>Thermomonosporaceae</taxon>
        <taxon>Actinomadura</taxon>
    </lineage>
</organism>
<dbReference type="Proteomes" id="UP001317259">
    <property type="component" value="Unassembled WGS sequence"/>
</dbReference>
<dbReference type="EMBL" id="JAKRKC020000001">
    <property type="protein sequence ID" value="MCK2212440.1"/>
    <property type="molecule type" value="Genomic_DNA"/>
</dbReference>
<dbReference type="InterPro" id="IPR002104">
    <property type="entry name" value="Integrase_catalytic"/>
</dbReference>
<dbReference type="PANTHER" id="PTHR30349:SF91">
    <property type="entry name" value="INTA PROTEIN"/>
    <property type="match status" value="1"/>
</dbReference>
<dbReference type="PROSITE" id="PS51898">
    <property type="entry name" value="TYR_RECOMBINASE"/>
    <property type="match status" value="1"/>
</dbReference>
<dbReference type="InterPro" id="IPR050090">
    <property type="entry name" value="Tyrosine_recombinase_XerCD"/>
</dbReference>
<feature type="region of interest" description="Disordered" evidence="2">
    <location>
        <begin position="1"/>
        <end position="52"/>
    </location>
</feature>
<keyword evidence="1" id="KW-0238">DNA-binding</keyword>
<accession>A0ABT0FJF0</accession>
<evidence type="ECO:0000256" key="1">
    <source>
        <dbReference type="PROSITE-ProRule" id="PRU01248"/>
    </source>
</evidence>
<gene>
    <name evidence="5" type="ORF">MF672_001295</name>
</gene>
<evidence type="ECO:0000259" key="4">
    <source>
        <dbReference type="PROSITE" id="PS51900"/>
    </source>
</evidence>
<keyword evidence="6" id="KW-1185">Reference proteome</keyword>
<comment type="caution">
    <text evidence="5">The sequence shown here is derived from an EMBL/GenBank/DDBJ whole genome shotgun (WGS) entry which is preliminary data.</text>
</comment>
<sequence>MDLSHHEPPPSPPHAPDHPWATAGPNGSAQRRRRARHRRHQHTPAAPKLRRADGGWSYRHGIWNYQIELPPGVDGKRRGPLRRGGFATQDAAKDELGQVRDLPALADPREPATRIQIADLIKRTLAETDTLPDVETVRRKVKTGQHLTREITVEQWLAEFLNRKRKIEETTRRSYEGHIRLYLTPYLGRLWLDQLKVSDIALMFEQIEEFNDTIAERRIDPDPQVRASVKYRRPISIATMHRIRATLRHALNMAMRQDRLLDFNPAAVLEMAAYTRPKPLVWTEDRVRAWQEDFRSYREAEKQRRDGRRVDPIDAYTSVPRPSSVMVWTPEHTRLFLEEAQRHRLFALYQLIALRGLRRGEACGLRWKEVDLNSNTLTVNWQLVQLAWDVHEGTPKTDASVRTIALDSDTARVLRAHRQQQLQERLAMGEAWTDTGFVFTQPDGSRLHPQHVSDQFLWLAYLAGLPPIRLHDLRHGAASLMLAAGVEMKVVQETLGHTSSAFTADTYTSVYPQVAMAAAEKTAALLFGEESQVEPGKVISLKG</sequence>
<evidence type="ECO:0000313" key="5">
    <source>
        <dbReference type="EMBL" id="MCK2212440.1"/>
    </source>
</evidence>